<evidence type="ECO:0000256" key="1">
    <source>
        <dbReference type="ARBA" id="ARBA00004173"/>
    </source>
</evidence>
<sequence>MPLVRGFLSSLSRALHLTAPVQESTTSKTTIDQEDLFRYTSGRWLIDEKYQQEQRFVRFNVENLCSQAAAQFDEQTTCVRIIKREGNFNKAFLLTMNNGNEVIAKIPCPNAGPAALTTASEVATLEFLRSYTSIPVPKVLAWSCDSANPVGAEYIIMEKVPGVALAEKWDGMSALQRYKLIDRIVEMEKELSKLELPAYGSLFFRDSRNLLPKLLPLPSDLDAAGLFGIGPSCNRSVWHNNFDRSGPMPYVGPWNSFAEFAMSIPQRELAFIDRSPDEVEDQLLRSGTAQSVNEYSDLLWKAAEILPVLARDPLIAKGARPVLWHTDLHLGNIFVSPDDPTTVEGIIDWQSTQAAPLFIQARFPEFLQPPKNYKPGTQVPQLPDDFDSLGPEQKDQATKDQALASQSKYYEMCCLGYNKPVYTAMQLDRRLWEPFTCCQLFANGNLVPLRNALLCLSQDWAVLELPGSCPFVFNKEDLKRHNEQAAEFQDRLYLWDIAKTQLCTDDTGWVPMERWEATNEMNRHLFDMYIQTMSEELLPEVAATKWPFPIMSS</sequence>
<evidence type="ECO:0000256" key="3">
    <source>
        <dbReference type="ARBA" id="ARBA00016197"/>
    </source>
</evidence>
<dbReference type="OrthoDB" id="2831558at2759"/>
<organism evidence="9 10">
    <name type="scientific">Aspergillus coremiiformis</name>
    <dbReference type="NCBI Taxonomy" id="138285"/>
    <lineage>
        <taxon>Eukaryota</taxon>
        <taxon>Fungi</taxon>
        <taxon>Dikarya</taxon>
        <taxon>Ascomycota</taxon>
        <taxon>Pezizomycotina</taxon>
        <taxon>Eurotiomycetes</taxon>
        <taxon>Eurotiomycetidae</taxon>
        <taxon>Eurotiales</taxon>
        <taxon>Aspergillaceae</taxon>
        <taxon>Aspergillus</taxon>
        <taxon>Aspergillus subgen. Circumdati</taxon>
    </lineage>
</organism>
<dbReference type="Gene3D" id="3.30.200.20">
    <property type="entry name" value="Phosphorylase Kinase, domain 1"/>
    <property type="match status" value="1"/>
</dbReference>
<dbReference type="GO" id="GO:0005739">
    <property type="term" value="C:mitochondrion"/>
    <property type="evidence" value="ECO:0007669"/>
    <property type="project" value="UniProtKB-SubCell"/>
</dbReference>
<evidence type="ECO:0000256" key="4">
    <source>
        <dbReference type="ARBA" id="ARBA00022946"/>
    </source>
</evidence>
<dbReference type="GO" id="GO:0016740">
    <property type="term" value="F:transferase activity"/>
    <property type="evidence" value="ECO:0007669"/>
    <property type="project" value="UniProtKB-KW"/>
</dbReference>
<comment type="similarity">
    <text evidence="2">Belongs to the AIM9 family.</text>
</comment>
<evidence type="ECO:0000313" key="9">
    <source>
        <dbReference type="EMBL" id="KAE8353784.1"/>
    </source>
</evidence>
<protein>
    <recommendedName>
        <fullName evidence="3">Altered inheritance of mitochondria protein 9, mitochondrial</fullName>
    </recommendedName>
    <alternativeName>
        <fullName evidence="6">Found in mitochondrial proteome protein 29</fullName>
    </alternativeName>
</protein>
<dbReference type="InterPro" id="IPR002575">
    <property type="entry name" value="Aminoglycoside_PTrfase"/>
</dbReference>
<proteinExistence type="inferred from homology"/>
<feature type="domain" description="Aminoglycoside phosphotransferase" evidence="8">
    <location>
        <begin position="87"/>
        <end position="356"/>
    </location>
</feature>
<dbReference type="CDD" id="cd05120">
    <property type="entry name" value="APH_ChoK_like"/>
    <property type="match status" value="1"/>
</dbReference>
<evidence type="ECO:0000259" key="8">
    <source>
        <dbReference type="Pfam" id="PF01636"/>
    </source>
</evidence>
<gene>
    <name evidence="9" type="ORF">BDV28DRAFT_156727</name>
</gene>
<dbReference type="Gene3D" id="3.90.1200.10">
    <property type="match status" value="1"/>
</dbReference>
<keyword evidence="4" id="KW-0809">Transit peptide</keyword>
<dbReference type="Proteomes" id="UP000327118">
    <property type="component" value="Unassembled WGS sequence"/>
</dbReference>
<reference evidence="10" key="1">
    <citation type="submission" date="2019-04" db="EMBL/GenBank/DDBJ databases">
        <title>Friends and foes A comparative genomics studyof 23 Aspergillus species from section Flavi.</title>
        <authorList>
            <consortium name="DOE Joint Genome Institute"/>
            <person name="Kjaerbolling I."/>
            <person name="Vesth T."/>
            <person name="Frisvad J.C."/>
            <person name="Nybo J.L."/>
            <person name="Theobald S."/>
            <person name="Kildgaard S."/>
            <person name="Isbrandt T."/>
            <person name="Kuo A."/>
            <person name="Sato A."/>
            <person name="Lyhne E.K."/>
            <person name="Kogle M.E."/>
            <person name="Wiebenga A."/>
            <person name="Kun R.S."/>
            <person name="Lubbers R.J."/>
            <person name="Makela M.R."/>
            <person name="Barry K."/>
            <person name="Chovatia M."/>
            <person name="Clum A."/>
            <person name="Daum C."/>
            <person name="Haridas S."/>
            <person name="He G."/>
            <person name="LaButti K."/>
            <person name="Lipzen A."/>
            <person name="Mondo S."/>
            <person name="Riley R."/>
            <person name="Salamov A."/>
            <person name="Simmons B.A."/>
            <person name="Magnuson J.K."/>
            <person name="Henrissat B."/>
            <person name="Mortensen U.H."/>
            <person name="Larsen T.O."/>
            <person name="Devries R.P."/>
            <person name="Grigoriev I.V."/>
            <person name="Machida M."/>
            <person name="Baker S.E."/>
            <person name="Andersen M.R."/>
        </authorList>
    </citation>
    <scope>NUCLEOTIDE SEQUENCE [LARGE SCALE GENOMIC DNA]</scope>
    <source>
        <strain evidence="10">CBS 553.77</strain>
    </source>
</reference>
<feature type="region of interest" description="Disordered" evidence="7">
    <location>
        <begin position="377"/>
        <end position="400"/>
    </location>
</feature>
<evidence type="ECO:0000313" key="10">
    <source>
        <dbReference type="Proteomes" id="UP000327118"/>
    </source>
</evidence>
<dbReference type="SUPFAM" id="SSF56112">
    <property type="entry name" value="Protein kinase-like (PK-like)"/>
    <property type="match status" value="1"/>
</dbReference>
<evidence type="ECO:0000256" key="7">
    <source>
        <dbReference type="SAM" id="MobiDB-lite"/>
    </source>
</evidence>
<evidence type="ECO:0000256" key="5">
    <source>
        <dbReference type="ARBA" id="ARBA00023128"/>
    </source>
</evidence>
<keyword evidence="10" id="KW-1185">Reference proteome</keyword>
<dbReference type="InterPro" id="IPR051035">
    <property type="entry name" value="Mito_inheritance_9"/>
</dbReference>
<comment type="subcellular location">
    <subcellularLocation>
        <location evidence="1">Mitochondrion</location>
    </subcellularLocation>
</comment>
<dbReference type="PANTHER" id="PTHR36091:SF1">
    <property type="entry name" value="ALTERED INHERITANCE OF MITOCHONDRIA PROTEIN 9, MITOCHONDRIAL"/>
    <property type="match status" value="1"/>
</dbReference>
<dbReference type="InterPro" id="IPR011009">
    <property type="entry name" value="Kinase-like_dom_sf"/>
</dbReference>
<keyword evidence="5" id="KW-0496">Mitochondrion</keyword>
<dbReference type="EMBL" id="ML739088">
    <property type="protein sequence ID" value="KAE8353784.1"/>
    <property type="molecule type" value="Genomic_DNA"/>
</dbReference>
<accession>A0A5N6Z809</accession>
<evidence type="ECO:0000256" key="2">
    <source>
        <dbReference type="ARBA" id="ARBA00005543"/>
    </source>
</evidence>
<dbReference type="Pfam" id="PF01636">
    <property type="entry name" value="APH"/>
    <property type="match status" value="1"/>
</dbReference>
<dbReference type="AlphaFoldDB" id="A0A5N6Z809"/>
<evidence type="ECO:0000256" key="6">
    <source>
        <dbReference type="ARBA" id="ARBA00031849"/>
    </source>
</evidence>
<dbReference type="PANTHER" id="PTHR36091">
    <property type="entry name" value="ALTERED INHERITANCE OF MITOCHONDRIA PROTEIN 9, MITOCHONDRIAL"/>
    <property type="match status" value="1"/>
</dbReference>
<keyword evidence="9" id="KW-0808">Transferase</keyword>
<name>A0A5N6Z809_9EURO</name>